<feature type="region of interest" description="Disordered" evidence="1">
    <location>
        <begin position="46"/>
        <end position="84"/>
    </location>
</feature>
<name>A0A8T8S9X2_9BASI</name>
<sequence>MYATHNCPHSNPIKLEQPFEAIGPAGIVEAVEHQRKRSGFKYRTLKNPRRSHQPRTRIPAQSRTIYTTHICPHPAPTKLDAEPI</sequence>
<accession>A0A8T8S9X2</accession>
<dbReference type="AlphaFoldDB" id="A0A8T8S9X2"/>
<reference evidence="2" key="1">
    <citation type="submission" date="2016-04" db="EMBL/GenBank/DDBJ databases">
        <authorList>
            <person name="Nguyen H.D."/>
            <person name="Samba Siva P."/>
            <person name="Cullis J."/>
            <person name="Levesque C.A."/>
            <person name="Hambleton S."/>
        </authorList>
    </citation>
    <scope>NUCLEOTIDE SEQUENCE</scope>
    <source>
        <strain evidence="2">DAOMC 236416</strain>
    </source>
</reference>
<gene>
    <name evidence="2" type="ORF">A4X13_0g9391</name>
</gene>
<reference evidence="2" key="2">
    <citation type="journal article" date="2019" name="IMA Fungus">
        <title>Genome sequencing and comparison of five Tilletia species to identify candidate genes for the detection of regulated species infecting wheat.</title>
        <authorList>
            <person name="Nguyen H.D.T."/>
            <person name="Sultana T."/>
            <person name="Kesanakurti P."/>
            <person name="Hambleton S."/>
        </authorList>
    </citation>
    <scope>NUCLEOTIDE SEQUENCE</scope>
    <source>
        <strain evidence="2">DAOMC 236416</strain>
    </source>
</reference>
<dbReference type="EMBL" id="LWDF02002587">
    <property type="protein sequence ID" value="KAE8235748.1"/>
    <property type="molecule type" value="Genomic_DNA"/>
</dbReference>
<organism evidence="2 3">
    <name type="scientific">Tilletia indica</name>
    <dbReference type="NCBI Taxonomy" id="43049"/>
    <lineage>
        <taxon>Eukaryota</taxon>
        <taxon>Fungi</taxon>
        <taxon>Dikarya</taxon>
        <taxon>Basidiomycota</taxon>
        <taxon>Ustilaginomycotina</taxon>
        <taxon>Exobasidiomycetes</taxon>
        <taxon>Tilletiales</taxon>
        <taxon>Tilletiaceae</taxon>
        <taxon>Tilletia</taxon>
    </lineage>
</organism>
<evidence type="ECO:0000313" key="2">
    <source>
        <dbReference type="EMBL" id="KAE8235748.1"/>
    </source>
</evidence>
<dbReference type="Proteomes" id="UP000077521">
    <property type="component" value="Unassembled WGS sequence"/>
</dbReference>
<evidence type="ECO:0000256" key="1">
    <source>
        <dbReference type="SAM" id="MobiDB-lite"/>
    </source>
</evidence>
<feature type="compositionally biased region" description="Basic residues" evidence="1">
    <location>
        <begin position="46"/>
        <end position="55"/>
    </location>
</feature>
<proteinExistence type="predicted"/>
<keyword evidence="3" id="KW-1185">Reference proteome</keyword>
<protein>
    <submittedName>
        <fullName evidence="2">Uncharacterized protein</fullName>
    </submittedName>
</protein>
<evidence type="ECO:0000313" key="3">
    <source>
        <dbReference type="Proteomes" id="UP000077521"/>
    </source>
</evidence>
<comment type="caution">
    <text evidence="2">The sequence shown here is derived from an EMBL/GenBank/DDBJ whole genome shotgun (WGS) entry which is preliminary data.</text>
</comment>